<dbReference type="Gene3D" id="1.10.10.2830">
    <property type="match status" value="1"/>
</dbReference>
<evidence type="ECO:0000313" key="6">
    <source>
        <dbReference type="Proteomes" id="UP001458946"/>
    </source>
</evidence>
<dbReference type="EMBL" id="BAABRN010000033">
    <property type="protein sequence ID" value="GAA5502946.1"/>
    <property type="molecule type" value="Genomic_DNA"/>
</dbReference>
<keyword evidence="6" id="KW-1185">Reference proteome</keyword>
<dbReference type="PANTHER" id="PTHR33375">
    <property type="entry name" value="CHROMOSOME-PARTITIONING PROTEIN PARB-RELATED"/>
    <property type="match status" value="1"/>
</dbReference>
<dbReference type="CDD" id="cd16393">
    <property type="entry name" value="SPO0J_N"/>
    <property type="match status" value="1"/>
</dbReference>
<accession>A0ABP9VE03</accession>
<evidence type="ECO:0000256" key="3">
    <source>
        <dbReference type="SAM" id="MobiDB-lite"/>
    </source>
</evidence>
<evidence type="ECO:0000256" key="1">
    <source>
        <dbReference type="ARBA" id="ARBA00006295"/>
    </source>
</evidence>
<name>A0ABP9VE03_9DEIO</name>
<feature type="region of interest" description="Disordered" evidence="3">
    <location>
        <begin position="1"/>
        <end position="35"/>
    </location>
</feature>
<dbReference type="InterPro" id="IPR050336">
    <property type="entry name" value="Chromosome_partition/occlusion"/>
</dbReference>
<evidence type="ECO:0000256" key="2">
    <source>
        <dbReference type="ARBA" id="ARBA00022829"/>
    </source>
</evidence>
<comment type="similarity">
    <text evidence="1">Belongs to the ParB family.</text>
</comment>
<reference evidence="5 6" key="1">
    <citation type="submission" date="2024-02" db="EMBL/GenBank/DDBJ databases">
        <title>Deinococcus xinjiangensis NBRC 107630.</title>
        <authorList>
            <person name="Ichikawa N."/>
            <person name="Katano-Makiyama Y."/>
            <person name="Hidaka K."/>
        </authorList>
    </citation>
    <scope>NUCLEOTIDE SEQUENCE [LARGE SCALE GENOMIC DNA]</scope>
    <source>
        <strain evidence="5 6">NBRC 107630</strain>
    </source>
</reference>
<dbReference type="SUPFAM" id="SSF110849">
    <property type="entry name" value="ParB/Sulfiredoxin"/>
    <property type="match status" value="1"/>
</dbReference>
<dbReference type="NCBIfam" id="TIGR00180">
    <property type="entry name" value="parB_part"/>
    <property type="match status" value="1"/>
</dbReference>
<comment type="caution">
    <text evidence="5">The sequence shown here is derived from an EMBL/GenBank/DDBJ whole genome shotgun (WGS) entry which is preliminary data.</text>
</comment>
<feature type="compositionally biased region" description="Polar residues" evidence="3">
    <location>
        <begin position="18"/>
        <end position="27"/>
    </location>
</feature>
<organism evidence="5 6">
    <name type="scientific">Deinococcus xinjiangensis</name>
    <dbReference type="NCBI Taxonomy" id="457454"/>
    <lineage>
        <taxon>Bacteria</taxon>
        <taxon>Thermotogati</taxon>
        <taxon>Deinococcota</taxon>
        <taxon>Deinococci</taxon>
        <taxon>Deinococcales</taxon>
        <taxon>Deinococcaceae</taxon>
        <taxon>Deinococcus</taxon>
    </lineage>
</organism>
<dbReference type="PANTHER" id="PTHR33375:SF1">
    <property type="entry name" value="CHROMOSOME-PARTITIONING PROTEIN PARB-RELATED"/>
    <property type="match status" value="1"/>
</dbReference>
<evidence type="ECO:0000313" key="5">
    <source>
        <dbReference type="EMBL" id="GAA5502946.1"/>
    </source>
</evidence>
<keyword evidence="2" id="KW-0159">Chromosome partition</keyword>
<feature type="compositionally biased region" description="Basic and acidic residues" evidence="3">
    <location>
        <begin position="1"/>
        <end position="10"/>
    </location>
</feature>
<dbReference type="InterPro" id="IPR004437">
    <property type="entry name" value="ParB/RepB/Spo0J"/>
</dbReference>
<dbReference type="InterPro" id="IPR041468">
    <property type="entry name" value="HTH_ParB/Spo0J"/>
</dbReference>
<dbReference type="InterPro" id="IPR036086">
    <property type="entry name" value="ParB/Sulfiredoxin_sf"/>
</dbReference>
<proteinExistence type="inferred from homology"/>
<gene>
    <name evidence="5" type="primary">noc_5</name>
    <name evidence="5" type="ORF">Dxin01_02693</name>
</gene>
<sequence length="307" mass="34288">MNAFGKRPEPGEAGEASSAPSRVQQLLSHAHDLSSDRRQAERIQIELIVPNPHQPRRYFNQADLENLAASIRERGVAVPLLLRPLEDGRYEIVFGERRYRAAQLAGLTAIPANVRSLSDEEVMYLSLLENLQRENLNRFDEVEAKLNILSFELGMEQADVIQLLNAIRAQPTEREADRLTVAAILRKFGTESVESFTTNGLAVLRLPDYLADAIRRGSLSHTHAVRIAGAPQEHHAALLQATIDEDLTVNELRERIAGLKPKAKDADQTLSTLKRVTNPRMVKSLDPTRRAKFDALVKQLAALFDQA</sequence>
<feature type="domain" description="ParB-like N-terminal" evidence="4">
    <location>
        <begin position="41"/>
        <end position="131"/>
    </location>
</feature>
<dbReference type="Pfam" id="PF17762">
    <property type="entry name" value="HTH_ParB"/>
    <property type="match status" value="1"/>
</dbReference>
<dbReference type="SMART" id="SM00470">
    <property type="entry name" value="ParB"/>
    <property type="match status" value="1"/>
</dbReference>
<dbReference type="Proteomes" id="UP001458946">
    <property type="component" value="Unassembled WGS sequence"/>
</dbReference>
<dbReference type="Pfam" id="PF02195">
    <property type="entry name" value="ParB_N"/>
    <property type="match status" value="1"/>
</dbReference>
<protein>
    <submittedName>
        <fullName evidence="5">Nucleoid occlusion protein</fullName>
    </submittedName>
</protein>
<evidence type="ECO:0000259" key="4">
    <source>
        <dbReference type="SMART" id="SM00470"/>
    </source>
</evidence>
<dbReference type="Gene3D" id="3.90.1530.30">
    <property type="match status" value="1"/>
</dbReference>
<dbReference type="SUPFAM" id="SSF109709">
    <property type="entry name" value="KorB DNA-binding domain-like"/>
    <property type="match status" value="1"/>
</dbReference>
<dbReference type="InterPro" id="IPR003115">
    <property type="entry name" value="ParB_N"/>
</dbReference>